<accession>A0ABU6GQY8</accession>
<dbReference type="EMBL" id="JARLKZ010000007">
    <property type="protein sequence ID" value="MEC0240562.1"/>
    <property type="molecule type" value="Genomic_DNA"/>
</dbReference>
<reference evidence="1 2" key="1">
    <citation type="submission" date="2023-03" db="EMBL/GenBank/DDBJ databases">
        <title>Bacillus Genome Sequencing.</title>
        <authorList>
            <person name="Dunlap C."/>
        </authorList>
    </citation>
    <scope>NUCLEOTIDE SEQUENCE [LARGE SCALE GENOMIC DNA]</scope>
    <source>
        <strain evidence="1 2">BD-525</strain>
    </source>
</reference>
<evidence type="ECO:0000313" key="1">
    <source>
        <dbReference type="EMBL" id="MEC0240562.1"/>
    </source>
</evidence>
<dbReference type="RefSeq" id="WP_326088318.1">
    <property type="nucleotide sequence ID" value="NZ_JARLKZ010000007.1"/>
</dbReference>
<gene>
    <name evidence="1" type="ORF">P4H66_11925</name>
</gene>
<evidence type="ECO:0000313" key="2">
    <source>
        <dbReference type="Proteomes" id="UP001344632"/>
    </source>
</evidence>
<comment type="caution">
    <text evidence="1">The sequence shown here is derived from an EMBL/GenBank/DDBJ whole genome shotgun (WGS) entry which is preliminary data.</text>
</comment>
<protein>
    <submittedName>
        <fullName evidence="1">Uncharacterized protein</fullName>
    </submittedName>
</protein>
<proteinExistence type="predicted"/>
<name>A0ABU6GQY8_9BACL</name>
<dbReference type="Proteomes" id="UP001344632">
    <property type="component" value="Unassembled WGS sequence"/>
</dbReference>
<sequence>MNQADAAYYSSDIAQGVIKTLTTEMPEASPAELEECRSQMNKAQIMDAYLKSFGGEITGDVIHKFILHMFEIDLDAVSLLSDGGKEALAAAQNTEAGTSPYIGSLPRAVMDSRLTGYGGHITGPEIRSMLNQLFGVNLDAISSLENARISLFSKDQWIVQHEHDLFVVYTGEGDVDVKVYPTSYFVEQTGQNELPAELRHTLQSLGYQLDAKRTSCYYADPGGQAVTDAFKGQTMGAIIATIRSTYAHL</sequence>
<organism evidence="1 2">
    <name type="scientific">Paenibacillus dokdonensis</name>
    <dbReference type="NCBI Taxonomy" id="2567944"/>
    <lineage>
        <taxon>Bacteria</taxon>
        <taxon>Bacillati</taxon>
        <taxon>Bacillota</taxon>
        <taxon>Bacilli</taxon>
        <taxon>Bacillales</taxon>
        <taxon>Paenibacillaceae</taxon>
        <taxon>Paenibacillus</taxon>
    </lineage>
</organism>
<keyword evidence="2" id="KW-1185">Reference proteome</keyword>